<feature type="transmembrane region" description="Helical" evidence="8">
    <location>
        <begin position="201"/>
        <end position="221"/>
    </location>
</feature>
<keyword evidence="2" id="KW-0813">Transport</keyword>
<evidence type="ECO:0000256" key="3">
    <source>
        <dbReference type="ARBA" id="ARBA00022692"/>
    </source>
</evidence>
<evidence type="ECO:0000256" key="5">
    <source>
        <dbReference type="ARBA" id="ARBA00023065"/>
    </source>
</evidence>
<dbReference type="RefSeq" id="WP_274043158.1">
    <property type="nucleotide sequence ID" value="NZ_JANCPR020000029.1"/>
</dbReference>
<dbReference type="Proteomes" id="UP001214441">
    <property type="component" value="Unassembled WGS sequence"/>
</dbReference>
<feature type="transmembrane region" description="Helical" evidence="8">
    <location>
        <begin position="30"/>
        <end position="54"/>
    </location>
</feature>
<evidence type="ECO:0000256" key="1">
    <source>
        <dbReference type="ARBA" id="ARBA00004141"/>
    </source>
</evidence>
<dbReference type="InterPro" id="IPR038770">
    <property type="entry name" value="Na+/solute_symporter_sf"/>
</dbReference>
<feature type="transmembrane region" description="Helical" evidence="8">
    <location>
        <begin position="138"/>
        <end position="160"/>
    </location>
</feature>
<keyword evidence="6 8" id="KW-0472">Membrane</keyword>
<dbReference type="InterPro" id="IPR006153">
    <property type="entry name" value="Cation/H_exchanger_TM"/>
</dbReference>
<evidence type="ECO:0000256" key="7">
    <source>
        <dbReference type="SAM" id="MobiDB-lite"/>
    </source>
</evidence>
<gene>
    <name evidence="10" type="ORF">NMN56_026400</name>
</gene>
<sequence>MASHQVLVFLLQVAVLLLLALCLGRLASRFGLPAVVGELLAGVLLGPSLLAQLAPGFSEWLLPREPAQMHLLDAVSQMAVLLLVGITGVQVDLGVLQRRRRTAIRVSLAGLLVPLALGVATGYVLVDSLMPGGTDRSVFAMFFGVAMCVSAIPVIAKTLTDMGLLHRDVGQLTLAAGTIDDAVGWFLLSIVSAMATAGLHAGSVSLSVLYLVGFVAAAWFIGRPVVRFLLRLATRSTESGVTIAITVVIILLGGVSTHALGMEAVFGAFVAGVLVGTPGAADPARLAPLRTMVQWVLAPLFLASAALRMDLTALRHGEVLVGAIVALFIAVLGKFAGAYIGARTSQLTKWEGLALGAGMNARGVVQMVVATVGLRIGVLDTASYTIILFVAIATSVTAPPLLRMAMARVEHSAEEQLRKSEHDETWSTAEPRPPKCASATPRSAESPPGTSCTSPAKTPPSTPASPT</sequence>
<proteinExistence type="predicted"/>
<keyword evidence="11" id="KW-1185">Reference proteome</keyword>
<dbReference type="InterPro" id="IPR050794">
    <property type="entry name" value="CPA2_transporter"/>
</dbReference>
<dbReference type="EMBL" id="JANCPR020000029">
    <property type="protein sequence ID" value="MDJ1135429.1"/>
    <property type="molecule type" value="Genomic_DNA"/>
</dbReference>
<feature type="transmembrane region" description="Helical" evidence="8">
    <location>
        <begin position="382"/>
        <end position="402"/>
    </location>
</feature>
<feature type="transmembrane region" description="Helical" evidence="8">
    <location>
        <begin position="172"/>
        <end position="195"/>
    </location>
</feature>
<feature type="transmembrane region" description="Helical" evidence="8">
    <location>
        <begin position="74"/>
        <end position="96"/>
    </location>
</feature>
<keyword evidence="5" id="KW-0406">Ion transport</keyword>
<evidence type="ECO:0000256" key="4">
    <source>
        <dbReference type="ARBA" id="ARBA00022989"/>
    </source>
</evidence>
<keyword evidence="4 8" id="KW-1133">Transmembrane helix</keyword>
<comment type="caution">
    <text evidence="10">The sequence shown here is derived from an EMBL/GenBank/DDBJ whole genome shotgun (WGS) entry which is preliminary data.</text>
</comment>
<dbReference type="Gene3D" id="1.20.1530.20">
    <property type="match status" value="1"/>
</dbReference>
<dbReference type="PANTHER" id="PTHR32468">
    <property type="entry name" value="CATION/H + ANTIPORTER"/>
    <property type="match status" value="1"/>
</dbReference>
<feature type="transmembrane region" description="Helical" evidence="8">
    <location>
        <begin position="108"/>
        <end position="126"/>
    </location>
</feature>
<evidence type="ECO:0000256" key="8">
    <source>
        <dbReference type="SAM" id="Phobius"/>
    </source>
</evidence>
<feature type="compositionally biased region" description="Pro residues" evidence="7">
    <location>
        <begin position="457"/>
        <end position="467"/>
    </location>
</feature>
<dbReference type="Pfam" id="PF00999">
    <property type="entry name" value="Na_H_Exchanger"/>
    <property type="match status" value="1"/>
</dbReference>
<evidence type="ECO:0000313" key="11">
    <source>
        <dbReference type="Proteomes" id="UP001214441"/>
    </source>
</evidence>
<dbReference type="PANTHER" id="PTHR32468:SF0">
    <property type="entry name" value="K(+)_H(+) ANTIPORTER 1"/>
    <property type="match status" value="1"/>
</dbReference>
<evidence type="ECO:0000256" key="2">
    <source>
        <dbReference type="ARBA" id="ARBA00022448"/>
    </source>
</evidence>
<organism evidence="10 11">
    <name type="scientific">Streptomyces iconiensis</name>
    <dbReference type="NCBI Taxonomy" id="1384038"/>
    <lineage>
        <taxon>Bacteria</taxon>
        <taxon>Bacillati</taxon>
        <taxon>Actinomycetota</taxon>
        <taxon>Actinomycetes</taxon>
        <taxon>Kitasatosporales</taxon>
        <taxon>Streptomycetaceae</taxon>
        <taxon>Streptomyces</taxon>
    </lineage>
</organism>
<feature type="domain" description="Cation/H+ exchanger transmembrane" evidence="9">
    <location>
        <begin position="19"/>
        <end position="401"/>
    </location>
</feature>
<comment type="subcellular location">
    <subcellularLocation>
        <location evidence="1">Membrane</location>
        <topology evidence="1">Multi-pass membrane protein</topology>
    </subcellularLocation>
</comment>
<keyword evidence="3 8" id="KW-0812">Transmembrane</keyword>
<evidence type="ECO:0000259" key="9">
    <source>
        <dbReference type="Pfam" id="PF00999"/>
    </source>
</evidence>
<feature type="transmembrane region" description="Helical" evidence="8">
    <location>
        <begin position="242"/>
        <end position="275"/>
    </location>
</feature>
<evidence type="ECO:0000313" key="10">
    <source>
        <dbReference type="EMBL" id="MDJ1135429.1"/>
    </source>
</evidence>
<feature type="transmembrane region" description="Helical" evidence="8">
    <location>
        <begin position="319"/>
        <end position="340"/>
    </location>
</feature>
<feature type="region of interest" description="Disordered" evidence="7">
    <location>
        <begin position="413"/>
        <end position="467"/>
    </location>
</feature>
<accession>A0ABT7A2Y1</accession>
<protein>
    <submittedName>
        <fullName evidence="10">Cation:proton antiporter</fullName>
    </submittedName>
</protein>
<evidence type="ECO:0000256" key="6">
    <source>
        <dbReference type="ARBA" id="ARBA00023136"/>
    </source>
</evidence>
<name>A0ABT7A2Y1_9ACTN</name>
<feature type="transmembrane region" description="Helical" evidence="8">
    <location>
        <begin position="6"/>
        <end position="23"/>
    </location>
</feature>
<reference evidence="10 11" key="1">
    <citation type="submission" date="2023-05" db="EMBL/GenBank/DDBJ databases">
        <title>Streptantibioticus silvisoli sp. nov., acidotolerant actinomycetes 1 from pine litter.</title>
        <authorList>
            <person name="Swiecimska M."/>
            <person name="Golinska P."/>
            <person name="Sangal V."/>
            <person name="Wachnowicz B."/>
            <person name="Goodfellow M."/>
        </authorList>
    </citation>
    <scope>NUCLEOTIDE SEQUENCE [LARGE SCALE GENOMIC DNA]</scope>
    <source>
        <strain evidence="10 11">DSM 42109</strain>
    </source>
</reference>
<feature type="compositionally biased region" description="Basic and acidic residues" evidence="7">
    <location>
        <begin position="413"/>
        <end position="425"/>
    </location>
</feature>